<comment type="caution">
    <text evidence="2">The sequence shown here is derived from an EMBL/GenBank/DDBJ whole genome shotgun (WGS) entry which is preliminary data.</text>
</comment>
<evidence type="ECO:0000256" key="1">
    <source>
        <dbReference type="SAM" id="MobiDB-lite"/>
    </source>
</evidence>
<dbReference type="Proteomes" id="UP000053398">
    <property type="component" value="Unassembled WGS sequence"/>
</dbReference>
<evidence type="ECO:0000313" key="2">
    <source>
        <dbReference type="EMBL" id="KUN16093.1"/>
    </source>
</evidence>
<proteinExistence type="predicted"/>
<reference evidence="2 3" key="1">
    <citation type="submission" date="2015-10" db="EMBL/GenBank/DDBJ databases">
        <title>Draft genome sequence of Streptomyces corchorusii DSM 40340, type strain for the species Streptomyces corchorusii.</title>
        <authorList>
            <person name="Ruckert C."/>
            <person name="Winkler A."/>
            <person name="Kalinowski J."/>
            <person name="Kampfer P."/>
            <person name="Glaeser S."/>
        </authorList>
    </citation>
    <scope>NUCLEOTIDE SEQUENCE [LARGE SCALE GENOMIC DNA]</scope>
    <source>
        <strain evidence="2 3">DSM 40340</strain>
    </source>
</reference>
<protein>
    <submittedName>
        <fullName evidence="2">Uncharacterized protein</fullName>
    </submittedName>
</protein>
<dbReference type="EMBL" id="LMWP01000063">
    <property type="protein sequence ID" value="KUN16093.1"/>
    <property type="molecule type" value="Genomic_DNA"/>
</dbReference>
<accession>A0A117Q9J4</accession>
<gene>
    <name evidence="2" type="ORF">AQJ11_41175</name>
</gene>
<sequence>MVFSRSWSTVLMIPPTPAAPSMWPKFVFRDPTTTGWAVTVALRLGEPLEHQYTAPFGAGVAVGAGVERLALSVGARTPPRARMLSAGWAAVRDEEQVVSTVMQGPRGPRKYDSRPDTAL</sequence>
<name>A0A117Q9J4_STRCK</name>
<evidence type="ECO:0000313" key="3">
    <source>
        <dbReference type="Proteomes" id="UP000053398"/>
    </source>
</evidence>
<feature type="compositionally biased region" description="Basic and acidic residues" evidence="1">
    <location>
        <begin position="109"/>
        <end position="119"/>
    </location>
</feature>
<keyword evidence="3" id="KW-1185">Reference proteome</keyword>
<dbReference type="AlphaFoldDB" id="A0A117Q9J4"/>
<organism evidence="2 3">
    <name type="scientific">Streptomyces corchorusii</name>
    <name type="common">Streptomyces chibaensis</name>
    <dbReference type="NCBI Taxonomy" id="1903"/>
    <lineage>
        <taxon>Bacteria</taxon>
        <taxon>Bacillati</taxon>
        <taxon>Actinomycetota</taxon>
        <taxon>Actinomycetes</taxon>
        <taxon>Kitasatosporales</taxon>
        <taxon>Streptomycetaceae</taxon>
        <taxon>Streptomyces</taxon>
    </lineage>
</organism>
<feature type="region of interest" description="Disordered" evidence="1">
    <location>
        <begin position="99"/>
        <end position="119"/>
    </location>
</feature>